<reference evidence="2" key="1">
    <citation type="journal article" date="2023" name="Science">
        <title>Genome structures resolve the early diversification of teleost fishes.</title>
        <authorList>
            <person name="Parey E."/>
            <person name="Louis A."/>
            <person name="Montfort J."/>
            <person name="Bouchez O."/>
            <person name="Roques C."/>
            <person name="Iampietro C."/>
            <person name="Lluch J."/>
            <person name="Castinel A."/>
            <person name="Donnadieu C."/>
            <person name="Desvignes T."/>
            <person name="Floi Bucao C."/>
            <person name="Jouanno E."/>
            <person name="Wen M."/>
            <person name="Mejri S."/>
            <person name="Dirks R."/>
            <person name="Jansen H."/>
            <person name="Henkel C."/>
            <person name="Chen W.J."/>
            <person name="Zahm M."/>
            <person name="Cabau C."/>
            <person name="Klopp C."/>
            <person name="Thompson A.W."/>
            <person name="Robinson-Rechavi M."/>
            <person name="Braasch I."/>
            <person name="Lecointre G."/>
            <person name="Bobe J."/>
            <person name="Postlethwait J.H."/>
            <person name="Berthelot C."/>
            <person name="Roest Crollius H."/>
            <person name="Guiguen Y."/>
        </authorList>
    </citation>
    <scope>NUCLEOTIDE SEQUENCE</scope>
    <source>
        <strain evidence="2">NC1722</strain>
    </source>
</reference>
<organism evidence="2 3">
    <name type="scientific">Aldrovandia affinis</name>
    <dbReference type="NCBI Taxonomy" id="143900"/>
    <lineage>
        <taxon>Eukaryota</taxon>
        <taxon>Metazoa</taxon>
        <taxon>Chordata</taxon>
        <taxon>Craniata</taxon>
        <taxon>Vertebrata</taxon>
        <taxon>Euteleostomi</taxon>
        <taxon>Actinopterygii</taxon>
        <taxon>Neopterygii</taxon>
        <taxon>Teleostei</taxon>
        <taxon>Notacanthiformes</taxon>
        <taxon>Halosauridae</taxon>
        <taxon>Aldrovandia</taxon>
    </lineage>
</organism>
<evidence type="ECO:0000313" key="2">
    <source>
        <dbReference type="EMBL" id="KAJ8411656.1"/>
    </source>
</evidence>
<protein>
    <submittedName>
        <fullName evidence="2">Uncharacterized protein</fullName>
    </submittedName>
</protein>
<name>A0AAD7WW11_9TELE</name>
<sequence length="94" mass="10120">MWQKHTAYKTRPDPQVIPTERSTQPQPDADDQATRALQASSTPLVPTALQATGPPAVCHLSWAERPASSFGEMSSVHSSDDGSVASMDEKLVKC</sequence>
<proteinExistence type="predicted"/>
<accession>A0AAD7WW11</accession>
<dbReference type="EMBL" id="JAINUG010000022">
    <property type="protein sequence ID" value="KAJ8411656.1"/>
    <property type="molecule type" value="Genomic_DNA"/>
</dbReference>
<evidence type="ECO:0000256" key="1">
    <source>
        <dbReference type="SAM" id="MobiDB-lite"/>
    </source>
</evidence>
<gene>
    <name evidence="2" type="ORF">AAFF_G00164640</name>
</gene>
<comment type="caution">
    <text evidence="2">The sequence shown here is derived from an EMBL/GenBank/DDBJ whole genome shotgun (WGS) entry which is preliminary data.</text>
</comment>
<feature type="region of interest" description="Disordered" evidence="1">
    <location>
        <begin position="1"/>
        <end position="36"/>
    </location>
</feature>
<feature type="region of interest" description="Disordered" evidence="1">
    <location>
        <begin position="71"/>
        <end position="94"/>
    </location>
</feature>
<keyword evidence="3" id="KW-1185">Reference proteome</keyword>
<dbReference type="AlphaFoldDB" id="A0AAD7WW11"/>
<dbReference type="Proteomes" id="UP001221898">
    <property type="component" value="Unassembled WGS sequence"/>
</dbReference>
<evidence type="ECO:0000313" key="3">
    <source>
        <dbReference type="Proteomes" id="UP001221898"/>
    </source>
</evidence>